<evidence type="ECO:0000313" key="11">
    <source>
        <dbReference type="EMBL" id="AEM40658.1"/>
    </source>
</evidence>
<keyword evidence="5" id="KW-0067">ATP-binding</keyword>
<evidence type="ECO:0000259" key="10">
    <source>
        <dbReference type="PROSITE" id="PS50929"/>
    </source>
</evidence>
<dbReference type="SUPFAM" id="SSF52540">
    <property type="entry name" value="P-loop containing nucleoside triphosphate hydrolases"/>
    <property type="match status" value="1"/>
</dbReference>
<keyword evidence="2" id="KW-0813">Transport</keyword>
<evidence type="ECO:0000256" key="2">
    <source>
        <dbReference type="ARBA" id="ARBA00022448"/>
    </source>
</evidence>
<dbReference type="Pfam" id="PF06472">
    <property type="entry name" value="ABC_membrane_2"/>
    <property type="match status" value="1"/>
</dbReference>
<accession>F9Y526</accession>
<evidence type="ECO:0000259" key="9">
    <source>
        <dbReference type="PROSITE" id="PS50893"/>
    </source>
</evidence>
<dbReference type="PANTHER" id="PTHR11384">
    <property type="entry name" value="ATP-BINDING CASSETTE, SUB-FAMILY D MEMBER"/>
    <property type="match status" value="1"/>
</dbReference>
<dbReference type="GO" id="GO:0016887">
    <property type="term" value="F:ATP hydrolysis activity"/>
    <property type="evidence" value="ECO:0007669"/>
    <property type="project" value="InterPro"/>
</dbReference>
<dbReference type="HOGENOM" id="CLU_007587_6_1_5"/>
<evidence type="ECO:0000256" key="4">
    <source>
        <dbReference type="ARBA" id="ARBA00022741"/>
    </source>
</evidence>
<dbReference type="Proteomes" id="UP000000692">
    <property type="component" value="Chromosome"/>
</dbReference>
<dbReference type="RefSeq" id="WP_013384110.1">
    <property type="nucleotide sequence ID" value="NC_017384.1"/>
</dbReference>
<dbReference type="InterPro" id="IPR027417">
    <property type="entry name" value="P-loop_NTPase"/>
</dbReference>
<reference evidence="11 12" key="1">
    <citation type="journal article" date="2011" name="J. Bacteriol.">
        <title>Complete genome sequence of the industrial strain Ketogulonicigenium vulgare WSH-001.</title>
        <authorList>
            <person name="Liu L."/>
            <person name="Li Y."/>
            <person name="Zhang J."/>
            <person name="Zhou Z."/>
            <person name="Liu J."/>
            <person name="Li X."/>
            <person name="Zhou J."/>
            <person name="Du G."/>
            <person name="Wang L."/>
            <person name="Chen J."/>
        </authorList>
    </citation>
    <scope>NUCLEOTIDE SEQUENCE [LARGE SCALE GENOMIC DNA]</scope>
    <source>
        <strain evidence="11 12">WSH-001</strain>
    </source>
</reference>
<comment type="subcellular location">
    <subcellularLocation>
        <location evidence="1">Cell membrane</location>
        <topology evidence="1">Multi-pass membrane protein</topology>
    </subcellularLocation>
</comment>
<dbReference type="InterPro" id="IPR003593">
    <property type="entry name" value="AAA+_ATPase"/>
</dbReference>
<dbReference type="GO" id="GO:0140359">
    <property type="term" value="F:ABC-type transporter activity"/>
    <property type="evidence" value="ECO:0007669"/>
    <property type="project" value="InterPro"/>
</dbReference>
<dbReference type="KEGG" id="kvl:KVU_0820"/>
<feature type="transmembrane region" description="Helical" evidence="8">
    <location>
        <begin position="25"/>
        <end position="47"/>
    </location>
</feature>
<dbReference type="GO" id="GO:0005886">
    <property type="term" value="C:plasma membrane"/>
    <property type="evidence" value="ECO:0007669"/>
    <property type="project" value="UniProtKB-SubCell"/>
</dbReference>
<dbReference type="PROSITE" id="PS00211">
    <property type="entry name" value="ABC_TRANSPORTER_1"/>
    <property type="match status" value="1"/>
</dbReference>
<keyword evidence="12" id="KW-1185">Reference proteome</keyword>
<dbReference type="PANTHER" id="PTHR11384:SF59">
    <property type="entry name" value="LYSOSOMAL COBALAMIN TRANSPORTER ABCD4"/>
    <property type="match status" value="1"/>
</dbReference>
<feature type="transmembrane region" description="Helical" evidence="8">
    <location>
        <begin position="67"/>
        <end position="88"/>
    </location>
</feature>
<dbReference type="GO" id="GO:0005524">
    <property type="term" value="F:ATP binding"/>
    <property type="evidence" value="ECO:0007669"/>
    <property type="project" value="UniProtKB-KW"/>
</dbReference>
<evidence type="ECO:0000313" key="12">
    <source>
        <dbReference type="Proteomes" id="UP000000692"/>
    </source>
</evidence>
<feature type="domain" description="ABC transporter" evidence="9">
    <location>
        <begin position="350"/>
        <end position="568"/>
    </location>
</feature>
<gene>
    <name evidence="11" type="ordered locus">KVU_0820</name>
</gene>
<feature type="domain" description="ABC transmembrane type-1" evidence="10">
    <location>
        <begin position="30"/>
        <end position="331"/>
    </location>
</feature>
<name>F9Y526_KETVW</name>
<dbReference type="PROSITE" id="PS50893">
    <property type="entry name" value="ABC_TRANSPORTER_2"/>
    <property type="match status" value="1"/>
</dbReference>
<dbReference type="InterPro" id="IPR050835">
    <property type="entry name" value="ABC_transporter_sub-D"/>
</dbReference>
<evidence type="ECO:0000256" key="8">
    <source>
        <dbReference type="SAM" id="Phobius"/>
    </source>
</evidence>
<proteinExistence type="predicted"/>
<dbReference type="InterPro" id="IPR036640">
    <property type="entry name" value="ABC1_TM_sf"/>
</dbReference>
<dbReference type="OrthoDB" id="9810134at2"/>
<protein>
    <submittedName>
        <fullName evidence="11">ABC transporter with fused ATPase and permease domains for long chain FA substrate</fullName>
    </submittedName>
</protein>
<feature type="transmembrane region" description="Helical" evidence="8">
    <location>
        <begin position="143"/>
        <end position="167"/>
    </location>
</feature>
<dbReference type="InterPro" id="IPR011527">
    <property type="entry name" value="ABC1_TM_dom"/>
</dbReference>
<dbReference type="AlphaFoldDB" id="F9Y526"/>
<evidence type="ECO:0000256" key="7">
    <source>
        <dbReference type="ARBA" id="ARBA00023136"/>
    </source>
</evidence>
<sequence length="570" mass="63174">MLIILKRIWRLTLLAFSGRAKWRGLGLYGVVLALQFVGVWFGVQLINQNRAFYDALEQMNAPEALKQIGVFFFIISISASSFLIGTWLQENLQMMLRTRLTELALERWMAGRAYWHLRAGYSPNPVDNPDQRIAEDSNNFNELLLYLTLGFISSIVSLFTFVAVLWGLSDFALSFTLFGFDVVIPRYMVWTAFIYVALSTWITHMLGGRLKSRYFMQERREADFRHALMQLRENAEIVARAGGEEAEHRRMADRFRAIQKNWRMVINQQLILGLFTRPYNQTVLRIPTFLSTPAYFAGNVTLGGMMAMASAFSQVTTTLSWFIFQYRRLAEFAAVSERLDGLFAATRDLAPMPDVPRAITHRVEGTDLILRGVQLFTPKGEALRPVPFLHLGAGARVWICGPSGQGKSTLLAAISGLWPYGAGDITRPKGKLCFLPQGPFTAADSLAGMLTYPDDPADTDAAALAAALTAVGLSDRISMLETGGAQSIAGLSQGEQQRIAIARALLAQPDVLIMDEATSALDPVAERQMLSMIRQHLPQAMVICVAHRAPTGLDITQTLALGEGGRELAG</sequence>
<keyword evidence="7 8" id="KW-0472">Membrane</keyword>
<dbReference type="EMBL" id="CP002018">
    <property type="protein sequence ID" value="AEM40658.1"/>
    <property type="molecule type" value="Genomic_DNA"/>
</dbReference>
<evidence type="ECO:0000256" key="3">
    <source>
        <dbReference type="ARBA" id="ARBA00022692"/>
    </source>
</evidence>
<keyword evidence="4" id="KW-0547">Nucleotide-binding</keyword>
<keyword evidence="3 8" id="KW-0812">Transmembrane</keyword>
<dbReference type="Gene3D" id="1.20.1560.10">
    <property type="entry name" value="ABC transporter type 1, transmembrane domain"/>
    <property type="match status" value="1"/>
</dbReference>
<dbReference type="Pfam" id="PF00005">
    <property type="entry name" value="ABC_tran"/>
    <property type="match status" value="1"/>
</dbReference>
<evidence type="ECO:0000256" key="1">
    <source>
        <dbReference type="ARBA" id="ARBA00004651"/>
    </source>
</evidence>
<dbReference type="eggNOG" id="COG4178">
    <property type="taxonomic scope" value="Bacteria"/>
</dbReference>
<dbReference type="PROSITE" id="PS50929">
    <property type="entry name" value="ABC_TM1F"/>
    <property type="match status" value="1"/>
</dbReference>
<dbReference type="InterPro" id="IPR003439">
    <property type="entry name" value="ABC_transporter-like_ATP-bd"/>
</dbReference>
<dbReference type="InterPro" id="IPR017871">
    <property type="entry name" value="ABC_transporter-like_CS"/>
</dbReference>
<dbReference type="SUPFAM" id="SSF90123">
    <property type="entry name" value="ABC transporter transmembrane region"/>
    <property type="match status" value="1"/>
</dbReference>
<keyword evidence="6 8" id="KW-1133">Transmembrane helix</keyword>
<organism evidence="11 12">
    <name type="scientific">Ketogulonicigenium vulgare (strain WSH-001)</name>
    <dbReference type="NCBI Taxonomy" id="759362"/>
    <lineage>
        <taxon>Bacteria</taxon>
        <taxon>Pseudomonadati</taxon>
        <taxon>Pseudomonadota</taxon>
        <taxon>Alphaproteobacteria</taxon>
        <taxon>Rhodobacterales</taxon>
        <taxon>Roseobacteraceae</taxon>
        <taxon>Ketogulonicigenium</taxon>
    </lineage>
</organism>
<dbReference type="Gene3D" id="3.40.50.300">
    <property type="entry name" value="P-loop containing nucleotide triphosphate hydrolases"/>
    <property type="match status" value="1"/>
</dbReference>
<evidence type="ECO:0000256" key="5">
    <source>
        <dbReference type="ARBA" id="ARBA00022840"/>
    </source>
</evidence>
<feature type="transmembrane region" description="Helical" evidence="8">
    <location>
        <begin position="187"/>
        <end position="207"/>
    </location>
</feature>
<dbReference type="SMART" id="SM00382">
    <property type="entry name" value="AAA"/>
    <property type="match status" value="1"/>
</dbReference>
<evidence type="ECO:0000256" key="6">
    <source>
        <dbReference type="ARBA" id="ARBA00022989"/>
    </source>
</evidence>